<keyword evidence="4" id="KW-0963">Cytoplasm</keyword>
<proteinExistence type="inferred from homology"/>
<dbReference type="PANTHER" id="PTHR11220:SF1">
    <property type="entry name" value="HEME-BINDING PROTEIN 2"/>
    <property type="match status" value="1"/>
</dbReference>
<dbReference type="Ensembl" id="ENSTNIT00000021967.1">
    <property type="protein sequence ID" value="ENSTNIP00000021732.1"/>
    <property type="gene ID" value="ENSTNIG00000018558.1"/>
</dbReference>
<dbReference type="FunFam" id="3.20.80.10:FF:000003">
    <property type="entry name" value="Heme-binding protein 1"/>
    <property type="match status" value="1"/>
</dbReference>
<comment type="subcellular location">
    <subcellularLocation>
        <location evidence="1">Cytoplasm</location>
    </subcellularLocation>
</comment>
<dbReference type="AlphaFoldDB" id="H3DMI4"/>
<dbReference type="PANTHER" id="PTHR11220">
    <property type="entry name" value="HEME-BINDING PROTEIN-RELATED"/>
    <property type="match status" value="1"/>
</dbReference>
<keyword evidence="8" id="KW-1185">Reference proteome</keyword>
<sequence>KTDKYEVRSYDSAKWVSTSDSSFFMEFASVKSFRRLFKYITGANEEGKKVEMTTPVLMEMEDGYRPFWQSVDYPMSFLLPAEHQDNPPKPTDDKVKIQKMPPMKVYVLSYGGWMTSLNEKRQARALSKALDDAGAKYIKGKHYAAGYNSPMTLFDRHNEVWYVVEGDPVCSSSGSSEEMDAAPVS</sequence>
<dbReference type="Pfam" id="PF04832">
    <property type="entry name" value="SOUL"/>
    <property type="match status" value="1"/>
</dbReference>
<reference evidence="7" key="2">
    <citation type="submission" date="2025-08" db="UniProtKB">
        <authorList>
            <consortium name="Ensembl"/>
        </authorList>
    </citation>
    <scope>IDENTIFICATION</scope>
</reference>
<dbReference type="InParanoid" id="H3DMI4"/>
<comment type="subunit">
    <text evidence="3">Monomer.</text>
</comment>
<dbReference type="InterPro" id="IPR006917">
    <property type="entry name" value="SOUL_heme-bd"/>
</dbReference>
<dbReference type="OMA" id="ICETENY"/>
<evidence type="ECO:0000256" key="6">
    <source>
        <dbReference type="ARBA" id="ARBA00040755"/>
    </source>
</evidence>
<evidence type="ECO:0000256" key="2">
    <source>
        <dbReference type="ARBA" id="ARBA00009817"/>
    </source>
</evidence>
<accession>H3DMI4</accession>
<dbReference type="GO" id="GO:0005737">
    <property type="term" value="C:cytoplasm"/>
    <property type="evidence" value="ECO:0007669"/>
    <property type="project" value="UniProtKB-SubCell"/>
</dbReference>
<evidence type="ECO:0000256" key="3">
    <source>
        <dbReference type="ARBA" id="ARBA00011245"/>
    </source>
</evidence>
<reference evidence="7" key="3">
    <citation type="submission" date="2025-09" db="UniProtKB">
        <authorList>
            <consortium name="Ensembl"/>
        </authorList>
    </citation>
    <scope>IDENTIFICATION</scope>
</reference>
<dbReference type="SUPFAM" id="SSF55136">
    <property type="entry name" value="Probable bacterial effector-binding domain"/>
    <property type="match status" value="1"/>
</dbReference>
<name>H3DMI4_TETNG</name>
<dbReference type="Gene3D" id="3.20.80.10">
    <property type="entry name" value="Regulatory factor, effector binding domain"/>
    <property type="match status" value="1"/>
</dbReference>
<comment type="similarity">
    <text evidence="2">Belongs to the HEBP family.</text>
</comment>
<evidence type="ECO:0000313" key="7">
    <source>
        <dbReference type="Ensembl" id="ENSTNIP00000021732.1"/>
    </source>
</evidence>
<reference evidence="8" key="1">
    <citation type="journal article" date="2004" name="Nature">
        <title>Genome duplication in the teleost fish Tetraodon nigroviridis reveals the early vertebrate proto-karyotype.</title>
        <authorList>
            <person name="Jaillon O."/>
            <person name="Aury J.-M."/>
            <person name="Brunet F."/>
            <person name="Petit J.-L."/>
            <person name="Stange-Thomann N."/>
            <person name="Mauceli E."/>
            <person name="Bouneau L."/>
            <person name="Fischer C."/>
            <person name="Ozouf-Costaz C."/>
            <person name="Bernot A."/>
            <person name="Nicaud S."/>
            <person name="Jaffe D."/>
            <person name="Fisher S."/>
            <person name="Lutfalla G."/>
            <person name="Dossat C."/>
            <person name="Segurens B."/>
            <person name="Dasilva C."/>
            <person name="Salanoubat M."/>
            <person name="Levy M."/>
            <person name="Boudet N."/>
            <person name="Castellano S."/>
            <person name="Anthouard V."/>
            <person name="Jubin C."/>
            <person name="Castelli V."/>
            <person name="Katinka M."/>
            <person name="Vacherie B."/>
            <person name="Biemont C."/>
            <person name="Skalli Z."/>
            <person name="Cattolico L."/>
            <person name="Poulain J."/>
            <person name="De Berardinis V."/>
            <person name="Cruaud C."/>
            <person name="Duprat S."/>
            <person name="Brottier P."/>
            <person name="Coutanceau J.-P."/>
            <person name="Gouzy J."/>
            <person name="Parra G."/>
            <person name="Lardier G."/>
            <person name="Chapple C."/>
            <person name="McKernan K.J."/>
            <person name="McEwan P."/>
            <person name="Bosak S."/>
            <person name="Kellis M."/>
            <person name="Volff J.-N."/>
            <person name="Guigo R."/>
            <person name="Zody M.C."/>
            <person name="Mesirov J."/>
            <person name="Lindblad-Toh K."/>
            <person name="Birren B."/>
            <person name="Nusbaum C."/>
            <person name="Kahn D."/>
            <person name="Robinson-Rechavi M."/>
            <person name="Laudet V."/>
            <person name="Schachter V."/>
            <person name="Quetier F."/>
            <person name="Saurin W."/>
            <person name="Scarpelli C."/>
            <person name="Wincker P."/>
            <person name="Lander E.S."/>
            <person name="Weissenbach J."/>
            <person name="Roest Crollius H."/>
        </authorList>
    </citation>
    <scope>NUCLEOTIDE SEQUENCE [LARGE SCALE GENOMIC DNA]</scope>
</reference>
<dbReference type="InterPro" id="IPR011256">
    <property type="entry name" value="Reg_factor_effector_dom_sf"/>
</dbReference>
<dbReference type="GO" id="GO:0020037">
    <property type="term" value="F:heme binding"/>
    <property type="evidence" value="ECO:0007669"/>
    <property type="project" value="TreeGrafter"/>
</dbReference>
<organism evidence="7 8">
    <name type="scientific">Tetraodon nigroviridis</name>
    <name type="common">Spotted green pufferfish</name>
    <name type="synonym">Chelonodon nigroviridis</name>
    <dbReference type="NCBI Taxonomy" id="99883"/>
    <lineage>
        <taxon>Eukaryota</taxon>
        <taxon>Metazoa</taxon>
        <taxon>Chordata</taxon>
        <taxon>Craniata</taxon>
        <taxon>Vertebrata</taxon>
        <taxon>Euteleostomi</taxon>
        <taxon>Actinopterygii</taxon>
        <taxon>Neopterygii</taxon>
        <taxon>Teleostei</taxon>
        <taxon>Neoteleostei</taxon>
        <taxon>Acanthomorphata</taxon>
        <taxon>Eupercaria</taxon>
        <taxon>Tetraodontiformes</taxon>
        <taxon>Tetradontoidea</taxon>
        <taxon>Tetraodontidae</taxon>
        <taxon>Tetraodon</taxon>
    </lineage>
</organism>
<dbReference type="STRING" id="99883.ENSTNIP00000021732"/>
<evidence type="ECO:0000256" key="4">
    <source>
        <dbReference type="ARBA" id="ARBA00022490"/>
    </source>
</evidence>
<dbReference type="GeneTree" id="ENSGT00940000163377"/>
<dbReference type="HOGENOM" id="CLU_068699_2_0_1"/>
<comment type="function">
    <text evidence="5">May bind free porphyrinogens that may be present in the cell and thus facilitate removal of these potentially toxic compound. Binds with a high affinity to one molecule of heme or porphyrins. It binds metalloporphyrins, free porphyrins and N-methylprotoporphyrin with similar affinities.</text>
</comment>
<protein>
    <recommendedName>
        <fullName evidence="6">Heme-binding protein 1</fullName>
    </recommendedName>
</protein>
<evidence type="ECO:0000256" key="1">
    <source>
        <dbReference type="ARBA" id="ARBA00004496"/>
    </source>
</evidence>
<evidence type="ECO:0000313" key="8">
    <source>
        <dbReference type="Proteomes" id="UP000007303"/>
    </source>
</evidence>
<evidence type="ECO:0000256" key="5">
    <source>
        <dbReference type="ARBA" id="ARBA00037673"/>
    </source>
</evidence>
<dbReference type="Proteomes" id="UP000007303">
    <property type="component" value="Unassembled WGS sequence"/>
</dbReference>